<sequence>METATPPVVVRLPRRRANGALEGEVLAALQRAEGPLTPREVQAQLSGELTYSTVVTILSRLLSKEVLTRTPRGRAYAYAPVTDEAGLAARRMCRILDGVPDREVVLSRFAAELPPADAALLRALLSDGLAGIPAQR</sequence>
<protein>
    <submittedName>
        <fullName evidence="5">CopY family transcriptional regulator</fullName>
    </submittedName>
</protein>
<comment type="similarity">
    <text evidence="1">Belongs to the BlaI transcriptional regulatory family.</text>
</comment>
<accession>A0A9X7JIN5</accession>
<dbReference type="InterPro" id="IPR036388">
    <property type="entry name" value="WH-like_DNA-bd_sf"/>
</dbReference>
<keyword evidence="2" id="KW-0805">Transcription regulation</keyword>
<keyword evidence="6" id="KW-1185">Reference proteome</keyword>
<dbReference type="RefSeq" id="WP_106681927.1">
    <property type="nucleotide sequence ID" value="NZ_PXWG01000193.1"/>
</dbReference>
<keyword evidence="4" id="KW-0804">Transcription</keyword>
<reference evidence="5 6" key="1">
    <citation type="submission" date="2018-03" db="EMBL/GenBank/DDBJ databases">
        <title>Chitinolytic properties of Streptosporangium nondiastaticum TBG75A20.</title>
        <authorList>
            <person name="Gayathri V."/>
            <person name="Shiburaj S."/>
        </authorList>
    </citation>
    <scope>NUCLEOTIDE SEQUENCE [LARGE SCALE GENOMIC DNA]</scope>
    <source>
        <strain evidence="5 6">TBG75A20</strain>
    </source>
</reference>
<dbReference type="GO" id="GO:0003677">
    <property type="term" value="F:DNA binding"/>
    <property type="evidence" value="ECO:0007669"/>
    <property type="project" value="UniProtKB-KW"/>
</dbReference>
<evidence type="ECO:0000256" key="4">
    <source>
        <dbReference type="ARBA" id="ARBA00023163"/>
    </source>
</evidence>
<evidence type="ECO:0000256" key="3">
    <source>
        <dbReference type="ARBA" id="ARBA00023125"/>
    </source>
</evidence>
<name>A0A9X7JIN5_9ACTN</name>
<dbReference type="GO" id="GO:0045892">
    <property type="term" value="P:negative regulation of DNA-templated transcription"/>
    <property type="evidence" value="ECO:0007669"/>
    <property type="project" value="InterPro"/>
</dbReference>
<dbReference type="Proteomes" id="UP000242427">
    <property type="component" value="Unassembled WGS sequence"/>
</dbReference>
<proteinExistence type="inferred from homology"/>
<dbReference type="SUPFAM" id="SSF46785">
    <property type="entry name" value="Winged helix' DNA-binding domain"/>
    <property type="match status" value="1"/>
</dbReference>
<keyword evidence="3" id="KW-0238">DNA-binding</keyword>
<gene>
    <name evidence="5" type="ORF">B7P34_33450</name>
</gene>
<evidence type="ECO:0000256" key="1">
    <source>
        <dbReference type="ARBA" id="ARBA00011046"/>
    </source>
</evidence>
<dbReference type="AlphaFoldDB" id="A0A9X7JIN5"/>
<dbReference type="EMBL" id="PXWG01000193">
    <property type="protein sequence ID" value="PSJ24423.1"/>
    <property type="molecule type" value="Genomic_DNA"/>
</dbReference>
<comment type="caution">
    <text evidence="5">The sequence shown here is derived from an EMBL/GenBank/DDBJ whole genome shotgun (WGS) entry which is preliminary data.</text>
</comment>
<dbReference type="InterPro" id="IPR005650">
    <property type="entry name" value="BlaI_family"/>
</dbReference>
<dbReference type="Gene3D" id="1.10.10.10">
    <property type="entry name" value="Winged helix-like DNA-binding domain superfamily/Winged helix DNA-binding domain"/>
    <property type="match status" value="1"/>
</dbReference>
<dbReference type="InterPro" id="IPR036390">
    <property type="entry name" value="WH_DNA-bd_sf"/>
</dbReference>
<evidence type="ECO:0000256" key="2">
    <source>
        <dbReference type="ARBA" id="ARBA00023015"/>
    </source>
</evidence>
<evidence type="ECO:0000313" key="5">
    <source>
        <dbReference type="EMBL" id="PSJ24423.1"/>
    </source>
</evidence>
<dbReference type="OrthoDB" id="9813987at2"/>
<organism evidence="5 6">
    <name type="scientific">Streptosporangium nondiastaticum</name>
    <dbReference type="NCBI Taxonomy" id="35764"/>
    <lineage>
        <taxon>Bacteria</taxon>
        <taxon>Bacillati</taxon>
        <taxon>Actinomycetota</taxon>
        <taxon>Actinomycetes</taxon>
        <taxon>Streptosporangiales</taxon>
        <taxon>Streptosporangiaceae</taxon>
        <taxon>Streptosporangium</taxon>
    </lineage>
</organism>
<evidence type="ECO:0000313" key="6">
    <source>
        <dbReference type="Proteomes" id="UP000242427"/>
    </source>
</evidence>
<dbReference type="Pfam" id="PF03965">
    <property type="entry name" value="Penicillinase_R"/>
    <property type="match status" value="1"/>
</dbReference>